<keyword evidence="8" id="KW-0998">Cell outer membrane</keyword>
<keyword evidence="5" id="KW-0812">Transmembrane</keyword>
<keyword evidence="7 11" id="KW-0675">Receptor</keyword>
<evidence type="ECO:0000256" key="5">
    <source>
        <dbReference type="ARBA" id="ARBA00022692"/>
    </source>
</evidence>
<dbReference type="Pfam" id="PF25183">
    <property type="entry name" value="OMP_b-brl_4"/>
    <property type="match status" value="1"/>
</dbReference>
<sequence>MAQSNAAGSVYGTVAAGSGDTVVLKNNDTNQTRTGTLDANGSFRVTNLPVGTYTATLMKGGAAVGTTQLDVVAGQGAEAQFAPAAAVAANGAGVQSVRVTGRRSRIDVSNTTNSAVFTAKELAKLPVQQNLTSIVLLAPNTTKGDSAFGNTTSIGGGGASENSFYLNGFPITNPLSQLGGMELPFGAIQQASVLTGGFGAEFGRSIGGVLNVTSKSGTNKWEAGATYSITPDSLRASQKNIYYPNTGDANNVSTDGKLDLRRDNRELSSRQYGVYVGGPIVQDKLFMFVAADRTTTDDGYVASTTQTNATTIGQQGWNQNRSGENRWLAKIDWNITDEHRLEFTSAGDDFKTTYEKYGYALNPNNPNARATLDGNRTNNLYTSATAHNLGPTDPAYPGTPGAKLNSLRYIGNVTEDLTVTALYGIMKTERGTVYNLAGANTVSGVLPPTIGTTAAVNQWPALNSGLYRNYNVFPGSRSNPGDDEVKAGRLDLEYKLGKHTLRAGIDQSKLESSTAGYATSGGSQWTYRYVGAGNANVSSPMSNGRTAIVSNFGGSGVDGYYARQIIFSSVTAASSKQSAQYIEDRYQATKDLLIVAGLRNDSYSNSNGDGEKFIDMKRQIAPRLSASWDVNGDNSFKVYGSLGRYYLQLPTQVAARAASRSTYTTQDVTYTGIDPTTGVPTGINPINVPSSNNGEYGQKKDIRAIVTQDLKPNYQDEFTLGFERSYTPDVNFGARFTYRKLGAGIDDTCDWRLLYDFALKNGIDVQNTNALGCQIYNPGRPLTVWVDGNDAAGNPVVTGKGQYATFSPEQVGQPKAKRDYAALDMFLEHPLRNGWYGRVNYTLSRSKGNMEGQTRSDTGQTDVGTSAAWDFPEFSVGANGLLPNDRKHALKAFGFYQVTPELTVGGNVLIQSGRPRLCYGTNNIVDAGEDPSWALGYEYGGPGYAYEYYYCGGKNSPRGSQGRLPWEKRLDLSATYAPALVKGLAVKVDVFNALNSQRSLAEESQYDEGDETIISPYYREVRYYQAPRSVRLTVEYNHKF</sequence>
<evidence type="ECO:0000256" key="1">
    <source>
        <dbReference type="ARBA" id="ARBA00004571"/>
    </source>
</evidence>
<comment type="similarity">
    <text evidence="2">Belongs to the TonB-dependent receptor family.</text>
</comment>
<name>A0ABW0MEY2_9BURK</name>
<dbReference type="PANTHER" id="PTHR30069">
    <property type="entry name" value="TONB-DEPENDENT OUTER MEMBRANE RECEPTOR"/>
    <property type="match status" value="1"/>
</dbReference>
<keyword evidence="12" id="KW-1185">Reference proteome</keyword>
<evidence type="ECO:0000313" key="11">
    <source>
        <dbReference type="EMBL" id="MFC5476789.1"/>
    </source>
</evidence>
<feature type="domain" description="TonB-dependent transporter Oar-like beta-barrel" evidence="10">
    <location>
        <begin position="615"/>
        <end position="898"/>
    </location>
</feature>
<dbReference type="SUPFAM" id="SSF56935">
    <property type="entry name" value="Porins"/>
    <property type="match status" value="1"/>
</dbReference>
<evidence type="ECO:0000256" key="8">
    <source>
        <dbReference type="ARBA" id="ARBA00023237"/>
    </source>
</evidence>
<dbReference type="InterPro" id="IPR013784">
    <property type="entry name" value="Carb-bd-like_fold"/>
</dbReference>
<organism evidence="11 12">
    <name type="scientific">Massilia suwonensis</name>
    <dbReference type="NCBI Taxonomy" id="648895"/>
    <lineage>
        <taxon>Bacteria</taxon>
        <taxon>Pseudomonadati</taxon>
        <taxon>Pseudomonadota</taxon>
        <taxon>Betaproteobacteria</taxon>
        <taxon>Burkholderiales</taxon>
        <taxon>Oxalobacteraceae</taxon>
        <taxon>Telluria group</taxon>
        <taxon>Massilia</taxon>
    </lineage>
</organism>
<proteinExistence type="inferred from homology"/>
<dbReference type="Pfam" id="PF07715">
    <property type="entry name" value="Plug"/>
    <property type="match status" value="1"/>
</dbReference>
<reference evidence="12" key="1">
    <citation type="journal article" date="2019" name="Int. J. Syst. Evol. Microbiol.">
        <title>The Global Catalogue of Microorganisms (GCM) 10K type strain sequencing project: providing services to taxonomists for standard genome sequencing and annotation.</title>
        <authorList>
            <consortium name="The Broad Institute Genomics Platform"/>
            <consortium name="The Broad Institute Genome Sequencing Center for Infectious Disease"/>
            <person name="Wu L."/>
            <person name="Ma J."/>
        </authorList>
    </citation>
    <scope>NUCLEOTIDE SEQUENCE [LARGE SCALE GENOMIC DNA]</scope>
    <source>
        <strain evidence="12">CCUG 43111</strain>
    </source>
</reference>
<dbReference type="EMBL" id="JBHSMR010000001">
    <property type="protein sequence ID" value="MFC5476789.1"/>
    <property type="molecule type" value="Genomic_DNA"/>
</dbReference>
<evidence type="ECO:0000256" key="2">
    <source>
        <dbReference type="ARBA" id="ARBA00009810"/>
    </source>
</evidence>
<evidence type="ECO:0000256" key="7">
    <source>
        <dbReference type="ARBA" id="ARBA00023170"/>
    </source>
</evidence>
<protein>
    <submittedName>
        <fullName evidence="11">TonB-dependent receptor plug domain-containing protein</fullName>
    </submittedName>
</protein>
<comment type="caution">
    <text evidence="11">The sequence shown here is derived from an EMBL/GenBank/DDBJ whole genome shotgun (WGS) entry which is preliminary data.</text>
</comment>
<dbReference type="PANTHER" id="PTHR30069:SF46">
    <property type="entry name" value="OAR PROTEIN"/>
    <property type="match status" value="1"/>
</dbReference>
<evidence type="ECO:0000313" key="12">
    <source>
        <dbReference type="Proteomes" id="UP001596101"/>
    </source>
</evidence>
<dbReference type="Gene3D" id="2.170.130.10">
    <property type="entry name" value="TonB-dependent receptor, plug domain"/>
    <property type="match status" value="1"/>
</dbReference>
<evidence type="ECO:0000259" key="9">
    <source>
        <dbReference type="Pfam" id="PF07715"/>
    </source>
</evidence>
<accession>A0ABW0MEY2</accession>
<dbReference type="InterPro" id="IPR039426">
    <property type="entry name" value="TonB-dep_rcpt-like"/>
</dbReference>
<comment type="subcellular location">
    <subcellularLocation>
        <location evidence="1">Cell outer membrane</location>
        <topology evidence="1">Multi-pass membrane protein</topology>
    </subcellularLocation>
</comment>
<keyword evidence="6" id="KW-0472">Membrane</keyword>
<dbReference type="InterPro" id="IPR036942">
    <property type="entry name" value="Beta-barrel_TonB_sf"/>
</dbReference>
<keyword evidence="3" id="KW-0813">Transport</keyword>
<dbReference type="InterPro" id="IPR057601">
    <property type="entry name" value="Oar-like_b-barrel"/>
</dbReference>
<dbReference type="Gene3D" id="2.60.40.1120">
    <property type="entry name" value="Carboxypeptidase-like, regulatory domain"/>
    <property type="match status" value="1"/>
</dbReference>
<dbReference type="Proteomes" id="UP001596101">
    <property type="component" value="Unassembled WGS sequence"/>
</dbReference>
<evidence type="ECO:0000256" key="4">
    <source>
        <dbReference type="ARBA" id="ARBA00022452"/>
    </source>
</evidence>
<evidence type="ECO:0000256" key="3">
    <source>
        <dbReference type="ARBA" id="ARBA00022448"/>
    </source>
</evidence>
<dbReference type="RefSeq" id="WP_379751097.1">
    <property type="nucleotide sequence ID" value="NZ_JBHSMR010000001.1"/>
</dbReference>
<dbReference type="SUPFAM" id="SSF49452">
    <property type="entry name" value="Starch-binding domain-like"/>
    <property type="match status" value="1"/>
</dbReference>
<dbReference type="Gene3D" id="2.40.170.20">
    <property type="entry name" value="TonB-dependent receptor, beta-barrel domain"/>
    <property type="match status" value="1"/>
</dbReference>
<evidence type="ECO:0000259" key="10">
    <source>
        <dbReference type="Pfam" id="PF25183"/>
    </source>
</evidence>
<dbReference type="InterPro" id="IPR037066">
    <property type="entry name" value="Plug_dom_sf"/>
</dbReference>
<dbReference type="InterPro" id="IPR012910">
    <property type="entry name" value="Plug_dom"/>
</dbReference>
<evidence type="ECO:0000256" key="6">
    <source>
        <dbReference type="ARBA" id="ARBA00023136"/>
    </source>
</evidence>
<keyword evidence="4" id="KW-1134">Transmembrane beta strand</keyword>
<gene>
    <name evidence="11" type="ORF">ACFPQ5_01205</name>
</gene>
<feature type="domain" description="TonB-dependent receptor plug" evidence="9">
    <location>
        <begin position="111"/>
        <end position="209"/>
    </location>
</feature>